<dbReference type="InterPro" id="IPR050461">
    <property type="entry name" value="Nitroreductase_HadB/RutE"/>
</dbReference>
<dbReference type="EMBL" id="BSUK01000001">
    <property type="protein sequence ID" value="GMA22675.1"/>
    <property type="molecule type" value="Genomic_DNA"/>
</dbReference>
<evidence type="ECO:0000313" key="2">
    <source>
        <dbReference type="Proteomes" id="UP001157091"/>
    </source>
</evidence>
<dbReference type="Proteomes" id="UP001157091">
    <property type="component" value="Unassembled WGS sequence"/>
</dbReference>
<evidence type="ECO:0008006" key="3">
    <source>
        <dbReference type="Google" id="ProtNLM"/>
    </source>
</evidence>
<reference evidence="2" key="1">
    <citation type="journal article" date="2019" name="Int. J. Syst. Evol. Microbiol.">
        <title>The Global Catalogue of Microorganisms (GCM) 10K type strain sequencing project: providing services to taxonomists for standard genome sequencing and annotation.</title>
        <authorList>
            <consortium name="The Broad Institute Genomics Platform"/>
            <consortium name="The Broad Institute Genome Sequencing Center for Infectious Disease"/>
            <person name="Wu L."/>
            <person name="Ma J."/>
        </authorList>
    </citation>
    <scope>NUCLEOTIDE SEQUENCE [LARGE SCALE GENOMIC DNA]</scope>
    <source>
        <strain evidence="2">NBRC 106348</strain>
    </source>
</reference>
<name>A0ABQ6HW03_9MICO</name>
<proteinExistence type="predicted"/>
<organism evidence="1 2">
    <name type="scientific">Luteimicrobium album</name>
    <dbReference type="NCBI Taxonomy" id="1054550"/>
    <lineage>
        <taxon>Bacteria</taxon>
        <taxon>Bacillati</taxon>
        <taxon>Actinomycetota</taxon>
        <taxon>Actinomycetes</taxon>
        <taxon>Micrococcales</taxon>
        <taxon>Luteimicrobium</taxon>
    </lineage>
</organism>
<protein>
    <recommendedName>
        <fullName evidence="3">Malonic semialdehyde reductase</fullName>
    </recommendedName>
</protein>
<comment type="caution">
    <text evidence="1">The sequence shown here is derived from an EMBL/GenBank/DDBJ whole genome shotgun (WGS) entry which is preliminary data.</text>
</comment>
<dbReference type="Gene3D" id="3.40.109.10">
    <property type="entry name" value="NADH Oxidase"/>
    <property type="match status" value="1"/>
</dbReference>
<keyword evidence="2" id="KW-1185">Reference proteome</keyword>
<dbReference type="PANTHER" id="PTHR43543:SF1">
    <property type="entry name" value="MALONIC SEMIALDEHYDE REDUCTASE RUTE-RELATED"/>
    <property type="match status" value="1"/>
</dbReference>
<dbReference type="SUPFAM" id="SSF55469">
    <property type="entry name" value="FMN-dependent nitroreductase-like"/>
    <property type="match status" value="1"/>
</dbReference>
<accession>A0ABQ6HW03</accession>
<gene>
    <name evidence="1" type="ORF">GCM10025864_04340</name>
</gene>
<dbReference type="InterPro" id="IPR000415">
    <property type="entry name" value="Nitroreductase-like"/>
</dbReference>
<dbReference type="PANTHER" id="PTHR43543">
    <property type="entry name" value="MALONIC SEMIALDEHYDE REDUCTASE RUTE-RELATED"/>
    <property type="match status" value="1"/>
</dbReference>
<evidence type="ECO:0000313" key="1">
    <source>
        <dbReference type="EMBL" id="GMA22675.1"/>
    </source>
</evidence>
<sequence length="147" mass="15675">MRLLVVRTDEGKQRLAAHMAEGNRDGILNAPVTIVAAADPAFHRHFKTLAPFREGAEEQFEAMGDAREGMARTSALIQVGYLIVGLRAAGLAVGPKAGFDAAALDADLFAENGWKSLLVITAGVPAAEDAHRPRQARLDFDTVAEVI</sequence>